<evidence type="ECO:0000259" key="2">
    <source>
        <dbReference type="PROSITE" id="PS50812"/>
    </source>
</evidence>
<proteinExistence type="predicted"/>
<dbReference type="Gramene" id="Solyc08g076025.1.1">
    <property type="protein sequence ID" value="Solyc08g076025.1.1"/>
    <property type="gene ID" value="Solyc08g076025.1"/>
</dbReference>
<feature type="region of interest" description="Disordered" evidence="1">
    <location>
        <begin position="429"/>
        <end position="457"/>
    </location>
</feature>
<dbReference type="PANTHER" id="PTHR33697">
    <property type="entry name" value="T17B22.17 PROTEIN-RELATED"/>
    <property type="match status" value="1"/>
</dbReference>
<dbReference type="PANTHER" id="PTHR33697:SF10">
    <property type="entry name" value="PWWP DOMAIN-CONTAINING PROTEIN"/>
    <property type="match status" value="1"/>
</dbReference>
<feature type="region of interest" description="Disordered" evidence="1">
    <location>
        <begin position="205"/>
        <end position="237"/>
    </location>
</feature>
<dbReference type="Proteomes" id="UP000004994">
    <property type="component" value="Chromosome 8"/>
</dbReference>
<reference evidence="3" key="1">
    <citation type="journal article" date="2012" name="Nature">
        <title>The tomato genome sequence provides insights into fleshy fruit evolution.</title>
        <authorList>
            <consortium name="Tomato Genome Consortium"/>
        </authorList>
    </citation>
    <scope>NUCLEOTIDE SEQUENCE [LARGE SCALE GENOMIC DNA]</scope>
    <source>
        <strain evidence="3">cv. Heinz 1706</strain>
    </source>
</reference>
<dbReference type="EnsemblPlants" id="Solyc08g076025.1.1">
    <property type="protein sequence ID" value="Solyc08g076025.1.1"/>
    <property type="gene ID" value="Solyc08g076025.1"/>
</dbReference>
<organism evidence="3">
    <name type="scientific">Solanum lycopersicum</name>
    <name type="common">Tomato</name>
    <name type="synonym">Lycopersicon esculentum</name>
    <dbReference type="NCBI Taxonomy" id="4081"/>
    <lineage>
        <taxon>Eukaryota</taxon>
        <taxon>Viridiplantae</taxon>
        <taxon>Streptophyta</taxon>
        <taxon>Embryophyta</taxon>
        <taxon>Tracheophyta</taxon>
        <taxon>Spermatophyta</taxon>
        <taxon>Magnoliopsida</taxon>
        <taxon>eudicotyledons</taxon>
        <taxon>Gunneridae</taxon>
        <taxon>Pentapetalae</taxon>
        <taxon>asterids</taxon>
        <taxon>lamiids</taxon>
        <taxon>Solanales</taxon>
        <taxon>Solanaceae</taxon>
        <taxon>Solanoideae</taxon>
        <taxon>Solaneae</taxon>
        <taxon>Solanum</taxon>
        <taxon>Solanum subgen. Lycopersicon</taxon>
    </lineage>
</organism>
<dbReference type="CDD" id="cd05162">
    <property type="entry name" value="PWWP"/>
    <property type="match status" value="1"/>
</dbReference>
<evidence type="ECO:0000313" key="4">
    <source>
        <dbReference type="Proteomes" id="UP000004994"/>
    </source>
</evidence>
<accession>A0A3Q7HRG8</accession>
<dbReference type="STRING" id="4081.A0A3Q7HRG8"/>
<dbReference type="OMA" id="MPQLVWR"/>
<reference evidence="3" key="2">
    <citation type="submission" date="2019-01" db="UniProtKB">
        <authorList>
            <consortium name="EnsemblPlants"/>
        </authorList>
    </citation>
    <scope>IDENTIFICATION</scope>
    <source>
        <strain evidence="3">cv. Heinz 1706</strain>
    </source>
</reference>
<name>A0A3Q7HRG8_SOLLC</name>
<dbReference type="InterPro" id="IPR000313">
    <property type="entry name" value="PWWP_dom"/>
</dbReference>
<dbReference type="InterPro" id="IPR044679">
    <property type="entry name" value="PWWP2-like"/>
</dbReference>
<keyword evidence="4" id="KW-1185">Reference proteome</keyword>
<feature type="compositionally biased region" description="Polar residues" evidence="1">
    <location>
        <begin position="429"/>
        <end position="441"/>
    </location>
</feature>
<sequence length="488" mass="55097">MGGPVIERRGGSVVWVLRQNGTWWPGRILCINEIPTSGILSCTDFSSRFPIKLLGRDDASGVEIWWSFFGKNKRRWGFLLSFAAKKYWYNLEKSSRVKAFRCGEFDSCIKKAESSKTLTYTRSLKYAHREDAILHALELEKQDLEKLGRQVFVSGFKEGEIHGESNQRAKRSRRFYSPIDSISFLEKSVHSQSSNKVATSIHATEISSSKSTSSLKSDSQSSHKKRETTAGNNALRPMKMSFKVISRPAVNQWKHNGKVHNHHFKSRSVVSTNERSTEFGSKTESFEIMSRDVNQKSQPSPGNSFTEDNSIQSLNSKFTTLQNSTKTLIDVHMTVQSTYRGEHTPLVSLMSRLNGKAIIGHPINIEVLYDSSMLPVEKECSDQLKNRSRMPQLVWRTSKRTPVCYTSSTSSATKYENLQHSSKKLGDLSSQARKNGLFNTKSRGKLSKKPNMSKNKSRSLYLADSRIKNTCVPVKDIFIKLIGALGNV</sequence>
<feature type="domain" description="PWWP" evidence="2">
    <location>
        <begin position="10"/>
        <end position="76"/>
    </location>
</feature>
<dbReference type="InParanoid" id="A0A3Q7HRG8"/>
<dbReference type="PROSITE" id="PS50812">
    <property type="entry name" value="PWWP"/>
    <property type="match status" value="1"/>
</dbReference>
<evidence type="ECO:0000256" key="1">
    <source>
        <dbReference type="SAM" id="MobiDB-lite"/>
    </source>
</evidence>
<feature type="compositionally biased region" description="Low complexity" evidence="1">
    <location>
        <begin position="207"/>
        <end position="220"/>
    </location>
</feature>
<evidence type="ECO:0000313" key="3">
    <source>
        <dbReference type="EnsemblPlants" id="Solyc08g076025.1.1"/>
    </source>
</evidence>
<dbReference type="AlphaFoldDB" id="A0A3Q7HRG8"/>
<protein>
    <recommendedName>
        <fullName evidence="2">PWWP domain-containing protein</fullName>
    </recommendedName>
</protein>